<gene>
    <name evidence="6" type="ORF">IPH26_03900</name>
</gene>
<organism evidence="6 7">
    <name type="scientific">Candidatus Methylophosphatis roskildensis</name>
    <dbReference type="NCBI Taxonomy" id="2899263"/>
    <lineage>
        <taxon>Bacteria</taxon>
        <taxon>Pseudomonadati</taxon>
        <taxon>Pseudomonadota</taxon>
        <taxon>Betaproteobacteria</taxon>
        <taxon>Nitrosomonadales</taxon>
        <taxon>Sterolibacteriaceae</taxon>
        <taxon>Candidatus Methylophosphatis</taxon>
    </lineage>
</organism>
<dbReference type="PROSITE" id="PS51007">
    <property type="entry name" value="CYTC"/>
    <property type="match status" value="1"/>
</dbReference>
<feature type="domain" description="Cytochrome c" evidence="5">
    <location>
        <begin position="573"/>
        <end position="667"/>
    </location>
</feature>
<evidence type="ECO:0000256" key="2">
    <source>
        <dbReference type="ARBA" id="ARBA00023004"/>
    </source>
</evidence>
<comment type="caution">
    <text evidence="6">The sequence shown here is derived from an EMBL/GenBank/DDBJ whole genome shotgun (WGS) entry which is preliminary data.</text>
</comment>
<feature type="chain" id="PRO_5038986729" description="Cytochrome c domain-containing protein" evidence="4">
    <location>
        <begin position="27"/>
        <end position="688"/>
    </location>
</feature>
<dbReference type="GO" id="GO:0020037">
    <property type="term" value="F:heme binding"/>
    <property type="evidence" value="ECO:0007669"/>
    <property type="project" value="InterPro"/>
</dbReference>
<dbReference type="Proteomes" id="UP000807785">
    <property type="component" value="Unassembled WGS sequence"/>
</dbReference>
<evidence type="ECO:0000259" key="5">
    <source>
        <dbReference type="PROSITE" id="PS51007"/>
    </source>
</evidence>
<dbReference type="EMBL" id="JADJEV010000002">
    <property type="protein sequence ID" value="MBK6972117.1"/>
    <property type="molecule type" value="Genomic_DNA"/>
</dbReference>
<name>A0A9D7E1U3_9PROT</name>
<sequence>MSAILQTPLRILVLLASLFPVQPASAQSPDLPTAGRSLFDHLTTDADGLRRVPFPFTALMERVRREVGPDMLGHAGVRSVLIPLGRSLQRNASVSEAYRYPRVVAAVVGEPKPGAPLLKDRLYIGYHEKAGLLEVISYNEAAGRFEFQVVKDYRAGGAARVFHARRIVCLSCHHDGAPIFSRPGWDETNANLRVAAQLRRVSSQFHGVPAVRSIDEPNAIDNAVARASRLDLTQRIWRDGCAQSDAIECRVQATLAAIKYRLGADTVVDATTAAYRDRLLAPLRRAGEKRWPAGLPIVDPNVPNRDPLAIFPVDRIDFRDNAALLRTAEVRPAFDPLQPRAPLGRWRAADEADVALYARGVAEFLAPSDIHAIDRRLQQLRTGASRRTVRATCRADRSTRTDALRCAVAESGSRSLQFEIRLARGEGGYTSGDISAISVSGSTLAQALDLAPAVGRPGQAPRTWSYDGPPVRLPDATAVERVLLHWRGDMQPAAEVDLHLADDTPVLEQAVGEIARQTRLGESDAFGDAPLRRGALMRALFTQLGIATPPSCCDGPLPGVQPVLDIDAAGSTGDLPAPLRTFVRHCATCHDTREESPPGFLRGGADELSRNLARCAERIAYRLAMWEQAPEARSRVPMPPPLANGAAVPPPPRDDLARMRAYIAPLAGAKVRLDLPYEALAACRPESH</sequence>
<evidence type="ECO:0000313" key="7">
    <source>
        <dbReference type="Proteomes" id="UP000807785"/>
    </source>
</evidence>
<evidence type="ECO:0000313" key="6">
    <source>
        <dbReference type="EMBL" id="MBK6972117.1"/>
    </source>
</evidence>
<protein>
    <recommendedName>
        <fullName evidence="5">Cytochrome c domain-containing protein</fullName>
    </recommendedName>
</protein>
<dbReference type="GO" id="GO:0009055">
    <property type="term" value="F:electron transfer activity"/>
    <property type="evidence" value="ECO:0007669"/>
    <property type="project" value="InterPro"/>
</dbReference>
<evidence type="ECO:0000256" key="3">
    <source>
        <dbReference type="PROSITE-ProRule" id="PRU00433"/>
    </source>
</evidence>
<keyword evidence="3" id="KW-0349">Heme</keyword>
<evidence type="ECO:0000256" key="1">
    <source>
        <dbReference type="ARBA" id="ARBA00022723"/>
    </source>
</evidence>
<feature type="signal peptide" evidence="4">
    <location>
        <begin position="1"/>
        <end position="26"/>
    </location>
</feature>
<dbReference type="InterPro" id="IPR009056">
    <property type="entry name" value="Cyt_c-like_dom"/>
</dbReference>
<dbReference type="GO" id="GO:0046872">
    <property type="term" value="F:metal ion binding"/>
    <property type="evidence" value="ECO:0007669"/>
    <property type="project" value="UniProtKB-KW"/>
</dbReference>
<keyword evidence="4" id="KW-0732">Signal</keyword>
<evidence type="ECO:0000256" key="4">
    <source>
        <dbReference type="SAM" id="SignalP"/>
    </source>
</evidence>
<keyword evidence="2 3" id="KW-0408">Iron</keyword>
<keyword evidence="1 3" id="KW-0479">Metal-binding</keyword>
<dbReference type="AlphaFoldDB" id="A0A9D7E1U3"/>
<proteinExistence type="predicted"/>
<reference evidence="7" key="1">
    <citation type="journal article" date="2021" name="Nat. Commun.">
        <title>Connecting structure to function with the recovery of over 1000 high-quality metagenome-assembled genomes from activated sludge using long-read sequencing.</title>
        <authorList>
            <person name="Singleton C.M."/>
            <person name="Petriglieri F."/>
            <person name="Kristensen J.M."/>
            <person name="Kirkegaard R.H."/>
            <person name="Michaelsen T.Y."/>
            <person name="Andersen M.H."/>
            <person name="Kondrotaite Z."/>
            <person name="Karst S.M."/>
            <person name="Dueholm M.S."/>
            <person name="Nielsen P.H."/>
            <person name="Albertsen M."/>
        </authorList>
    </citation>
    <scope>NUCLEOTIDE SEQUENCE [LARGE SCALE GENOMIC DNA]</scope>
</reference>
<accession>A0A9D7E1U3</accession>